<keyword evidence="2" id="KW-0186">Copper</keyword>
<dbReference type="Proteomes" id="UP000442707">
    <property type="component" value="Unassembled WGS sequence"/>
</dbReference>
<dbReference type="GO" id="GO:0046872">
    <property type="term" value="F:metal ion binding"/>
    <property type="evidence" value="ECO:0007669"/>
    <property type="project" value="InterPro"/>
</dbReference>
<dbReference type="PANTHER" id="PTHR33677">
    <property type="entry name" value="TRANSCRIPTIONAL REPRESSOR FRMR-RELATED"/>
    <property type="match status" value="1"/>
</dbReference>
<evidence type="ECO:0000256" key="3">
    <source>
        <dbReference type="SAM" id="MobiDB-lite"/>
    </source>
</evidence>
<dbReference type="CDD" id="cd10148">
    <property type="entry name" value="CsoR-like_DUF156"/>
    <property type="match status" value="1"/>
</dbReference>
<comment type="similarity">
    <text evidence="1">Belongs to the CsoR family.</text>
</comment>
<name>A0A6H9V2K3_9ACTN</name>
<dbReference type="AlphaFoldDB" id="A0A6H9V2K3"/>
<dbReference type="RefSeq" id="WP_150945837.1">
    <property type="nucleotide sequence ID" value="NZ_VZRB01000004.1"/>
</dbReference>
<evidence type="ECO:0000256" key="2">
    <source>
        <dbReference type="ARBA" id="ARBA00023008"/>
    </source>
</evidence>
<gene>
    <name evidence="4" type="ORF">F7R91_07570</name>
</gene>
<feature type="region of interest" description="Disordered" evidence="3">
    <location>
        <begin position="1"/>
        <end position="27"/>
    </location>
</feature>
<evidence type="ECO:0000256" key="1">
    <source>
        <dbReference type="ARBA" id="ARBA00005428"/>
    </source>
</evidence>
<dbReference type="InterPro" id="IPR003735">
    <property type="entry name" value="Metal_Tscrpt_repr"/>
</dbReference>
<evidence type="ECO:0000313" key="5">
    <source>
        <dbReference type="Proteomes" id="UP000442707"/>
    </source>
</evidence>
<accession>A0A6H9V2K3</accession>
<organism evidence="4 5">
    <name type="scientific">Streptomyces luteolifulvus</name>
    <dbReference type="NCBI Taxonomy" id="2615112"/>
    <lineage>
        <taxon>Bacteria</taxon>
        <taxon>Bacillati</taxon>
        <taxon>Actinomycetota</taxon>
        <taxon>Actinomycetes</taxon>
        <taxon>Kitasatosporales</taxon>
        <taxon>Streptomycetaceae</taxon>
        <taxon>Streptomyces</taxon>
    </lineage>
</organism>
<dbReference type="Pfam" id="PF02583">
    <property type="entry name" value="Trns_repr_metal"/>
    <property type="match status" value="1"/>
</dbReference>
<dbReference type="GO" id="GO:0003677">
    <property type="term" value="F:DNA binding"/>
    <property type="evidence" value="ECO:0007669"/>
    <property type="project" value="InterPro"/>
</dbReference>
<dbReference type="Gene3D" id="1.20.58.1000">
    <property type="entry name" value="Metal-sensitive repressor, helix protomer"/>
    <property type="match status" value="1"/>
</dbReference>
<protein>
    <submittedName>
        <fullName evidence="4">Metal-sensitive transcriptional regulator</fullName>
    </submittedName>
</protein>
<dbReference type="EMBL" id="VZRB01000004">
    <property type="protein sequence ID" value="KAB1148652.1"/>
    <property type="molecule type" value="Genomic_DNA"/>
</dbReference>
<keyword evidence="5" id="KW-1185">Reference proteome</keyword>
<dbReference type="InterPro" id="IPR038390">
    <property type="entry name" value="Metal_Tscrpt_repr_sf"/>
</dbReference>
<proteinExistence type="inferred from homology"/>
<dbReference type="GO" id="GO:0045892">
    <property type="term" value="P:negative regulation of DNA-templated transcription"/>
    <property type="evidence" value="ECO:0007669"/>
    <property type="project" value="UniProtKB-ARBA"/>
</dbReference>
<sequence length="108" mass="12066">MTTVPGRGLRPRVSEPPGYHSHKDDHLSRLNKIEGQVRGVARMVDEDRYCIDVLTQIGAVTRALQEVALGLLDDHSRNCLLTAACSDPEEADTRLDELALAMRRLTRM</sequence>
<reference evidence="4 5" key="1">
    <citation type="submission" date="2019-09" db="EMBL/GenBank/DDBJ databases">
        <title>Screening of Novel Bioactive Compounds from Soil-Associated.</title>
        <authorList>
            <person name="Zhao S."/>
        </authorList>
    </citation>
    <scope>NUCLEOTIDE SEQUENCE [LARGE SCALE GENOMIC DNA]</scope>
    <source>
        <strain evidence="4 5">HIT-DPA4</strain>
    </source>
</reference>
<dbReference type="PANTHER" id="PTHR33677:SF3">
    <property type="entry name" value="COPPER-SENSING TRANSCRIPTIONAL REPRESSOR RICR"/>
    <property type="match status" value="1"/>
</dbReference>
<evidence type="ECO:0000313" key="4">
    <source>
        <dbReference type="EMBL" id="KAB1148652.1"/>
    </source>
</evidence>
<comment type="caution">
    <text evidence="4">The sequence shown here is derived from an EMBL/GenBank/DDBJ whole genome shotgun (WGS) entry which is preliminary data.</text>
</comment>